<organism evidence="2 3">
    <name type="scientific">Hydra vulgaris</name>
    <name type="common">Hydra</name>
    <name type="synonym">Hydra attenuata</name>
    <dbReference type="NCBI Taxonomy" id="6087"/>
    <lineage>
        <taxon>Eukaryota</taxon>
        <taxon>Metazoa</taxon>
        <taxon>Cnidaria</taxon>
        <taxon>Hydrozoa</taxon>
        <taxon>Hydroidolina</taxon>
        <taxon>Anthoathecata</taxon>
        <taxon>Aplanulata</taxon>
        <taxon>Hydridae</taxon>
        <taxon>Hydra</taxon>
    </lineage>
</organism>
<accession>A0ABM4BN82</accession>
<dbReference type="Gene3D" id="3.60.10.10">
    <property type="entry name" value="Endonuclease/exonuclease/phosphatase"/>
    <property type="match status" value="1"/>
</dbReference>
<dbReference type="PANTHER" id="PTHR33395:SF22">
    <property type="entry name" value="REVERSE TRANSCRIPTASE DOMAIN-CONTAINING PROTEIN"/>
    <property type="match status" value="1"/>
</dbReference>
<feature type="domain" description="Endonuclease/exonuclease/phosphatase" evidence="1">
    <location>
        <begin position="10"/>
        <end position="150"/>
    </location>
</feature>
<evidence type="ECO:0000313" key="2">
    <source>
        <dbReference type="Proteomes" id="UP001652625"/>
    </source>
</evidence>
<proteinExistence type="predicted"/>
<dbReference type="RefSeq" id="XP_065650537.1">
    <property type="nucleotide sequence ID" value="XM_065794465.1"/>
</dbReference>
<gene>
    <name evidence="3" type="primary">LOC136078680</name>
</gene>
<dbReference type="Proteomes" id="UP001652625">
    <property type="component" value="Chromosome 03"/>
</dbReference>
<keyword evidence="2" id="KW-1185">Reference proteome</keyword>
<dbReference type="InterPro" id="IPR036691">
    <property type="entry name" value="Endo/exonu/phosph_ase_sf"/>
</dbReference>
<dbReference type="InterPro" id="IPR005135">
    <property type="entry name" value="Endo/exonuclease/phosphatase"/>
</dbReference>
<sequence length="504" mass="59562">MVWYTNVKPLNNKIDELRLQIEIYKPDVICITETWFKAESDVNINNYNIFRRDRKTHGGGVCIYVKQCIDQFETTILHLNDIFIEQIWTCLCFKNKKIIIRCIYRPPDLSHKYNNFILLSINAAGTSIYQKEYSDLIITGDLNYNTIDWSDNDCPFSATDNESQTNKFIECLVECFLFQCVCESTFQKASNKSTNILDLIITNNQEKIYFITHSAPLGNVKQGHQLLKCRNLMNDLKSSKEHKKSIMLYQKGNYELFSIHFNNVNWEIEFKDKSLNEMYDLFLYYYNYATELFIPRINYQNRRNKNKWITPELKNKIRAKNNIWKSVKTQIRDLENKNGEIIHDQLTIATELNKYFHSVYVDDNDTSIIELHNIPSNLLLDTVLITYNDVQTRLKALDKSKSVSFDLVHPYILKECSSSISYPLYLMFKKSIESGTMPDMWKKAYVMPLFNYRPVSLTSIPCKILERIIADCIMQYLIKNNLLSKKTSWFYEKQKLYNKPIRIP</sequence>
<dbReference type="PANTHER" id="PTHR33395">
    <property type="entry name" value="TRANSCRIPTASE, PUTATIVE-RELATED-RELATED"/>
    <property type="match status" value="1"/>
</dbReference>
<dbReference type="GeneID" id="136078680"/>
<dbReference type="Pfam" id="PF03372">
    <property type="entry name" value="Exo_endo_phos"/>
    <property type="match status" value="1"/>
</dbReference>
<evidence type="ECO:0000259" key="1">
    <source>
        <dbReference type="Pfam" id="PF03372"/>
    </source>
</evidence>
<name>A0ABM4BN82_HYDVU</name>
<evidence type="ECO:0000313" key="3">
    <source>
        <dbReference type="RefSeq" id="XP_065650537.1"/>
    </source>
</evidence>
<dbReference type="SUPFAM" id="SSF56219">
    <property type="entry name" value="DNase I-like"/>
    <property type="match status" value="1"/>
</dbReference>
<reference evidence="3" key="1">
    <citation type="submission" date="2025-08" db="UniProtKB">
        <authorList>
            <consortium name="RefSeq"/>
        </authorList>
    </citation>
    <scope>IDENTIFICATION</scope>
</reference>
<protein>
    <submittedName>
        <fullName evidence="3">Uncharacterized protein LOC136078680</fullName>
    </submittedName>
</protein>